<feature type="signal peptide" evidence="1">
    <location>
        <begin position="1"/>
        <end position="19"/>
    </location>
</feature>
<accession>A0ABV3Z4H0</accession>
<name>A0ABV3Z4H0_9PROT</name>
<comment type="caution">
    <text evidence="2">The sequence shown here is derived from an EMBL/GenBank/DDBJ whole genome shotgun (WGS) entry which is preliminary data.</text>
</comment>
<evidence type="ECO:0000256" key="1">
    <source>
        <dbReference type="SAM" id="SignalP"/>
    </source>
</evidence>
<feature type="chain" id="PRO_5047419224" evidence="1">
    <location>
        <begin position="20"/>
        <end position="128"/>
    </location>
</feature>
<dbReference type="EMBL" id="JBEHZE010000001">
    <property type="protein sequence ID" value="MEX6632924.1"/>
    <property type="molecule type" value="Genomic_DNA"/>
</dbReference>
<reference evidence="2 3" key="1">
    <citation type="submission" date="2024-05" db="EMBL/GenBank/DDBJ databases">
        <title>Three bacterial strains, DH-69, EH-24, and ECK-19 isolated from coastal sediments.</title>
        <authorList>
            <person name="Ye Y.-Q."/>
            <person name="Du Z.-J."/>
        </authorList>
    </citation>
    <scope>NUCLEOTIDE SEQUENCE [LARGE SCALE GENOMIC DNA]</scope>
    <source>
        <strain evidence="2 3">ECK-19</strain>
    </source>
</reference>
<dbReference type="Proteomes" id="UP001560685">
    <property type="component" value="Unassembled WGS sequence"/>
</dbReference>
<protein>
    <submittedName>
        <fullName evidence="2">Uncharacterized protein</fullName>
    </submittedName>
</protein>
<dbReference type="RefSeq" id="WP_369312859.1">
    <property type="nucleotide sequence ID" value="NZ_JBEHZE010000001.1"/>
</dbReference>
<proteinExistence type="predicted"/>
<keyword evidence="1" id="KW-0732">Signal</keyword>
<keyword evidence="3" id="KW-1185">Reference proteome</keyword>
<evidence type="ECO:0000313" key="2">
    <source>
        <dbReference type="EMBL" id="MEX6632924.1"/>
    </source>
</evidence>
<gene>
    <name evidence="2" type="ORF">ABFZ84_05120</name>
</gene>
<organism evidence="2 3">
    <name type="scientific">Hyphococcus lacteus</name>
    <dbReference type="NCBI Taxonomy" id="3143536"/>
    <lineage>
        <taxon>Bacteria</taxon>
        <taxon>Pseudomonadati</taxon>
        <taxon>Pseudomonadota</taxon>
        <taxon>Alphaproteobacteria</taxon>
        <taxon>Parvularculales</taxon>
        <taxon>Parvularculaceae</taxon>
        <taxon>Hyphococcus</taxon>
    </lineage>
</organism>
<sequence length="128" mass="14132">MRLIIAFLTILFAPHPAMSQALSPMNGEVKTYTDVFALQLKALNPYDSAQQFSVRILDDQGAPVKDVQMARSILNLPPSATNAFYIWGKVAAERRIMVCLTSPYFSNGVGAQIRGEVCGKYHITRLGQ</sequence>
<evidence type="ECO:0000313" key="3">
    <source>
        <dbReference type="Proteomes" id="UP001560685"/>
    </source>
</evidence>